<dbReference type="GO" id="GO:0016779">
    <property type="term" value="F:nucleotidyltransferase activity"/>
    <property type="evidence" value="ECO:0007669"/>
    <property type="project" value="UniProtKB-KW"/>
</dbReference>
<evidence type="ECO:0000259" key="7">
    <source>
        <dbReference type="PROSITE" id="PS50175"/>
    </source>
</evidence>
<keyword evidence="1" id="KW-0808">Transferase</keyword>
<dbReference type="GO" id="GO:0006508">
    <property type="term" value="P:proteolysis"/>
    <property type="evidence" value="ECO:0007669"/>
    <property type="project" value="InterPro"/>
</dbReference>
<dbReference type="Pfam" id="PF13650">
    <property type="entry name" value="Asp_protease_2"/>
    <property type="match status" value="1"/>
</dbReference>
<dbReference type="Proteomes" id="UP001331761">
    <property type="component" value="Unassembled WGS sequence"/>
</dbReference>
<dbReference type="EMBL" id="WIXE01007861">
    <property type="protein sequence ID" value="KAK5980047.1"/>
    <property type="molecule type" value="Genomic_DNA"/>
</dbReference>
<dbReference type="PROSITE" id="PS50175">
    <property type="entry name" value="ASP_PROT_RETROV"/>
    <property type="match status" value="1"/>
</dbReference>
<dbReference type="InterPro" id="IPR021109">
    <property type="entry name" value="Peptidase_aspartic_dom_sf"/>
</dbReference>
<dbReference type="InterPro" id="IPR050951">
    <property type="entry name" value="Retrovirus_Pol_polyprotein"/>
</dbReference>
<keyword evidence="2" id="KW-0548">Nucleotidyltransferase</keyword>
<name>A0AAN8FJQ1_TRICO</name>
<keyword evidence="4" id="KW-0255">Endonuclease</keyword>
<feature type="compositionally biased region" description="Basic and acidic residues" evidence="6">
    <location>
        <begin position="321"/>
        <end position="333"/>
    </location>
</feature>
<feature type="compositionally biased region" description="Polar residues" evidence="6">
    <location>
        <begin position="310"/>
        <end position="319"/>
    </location>
</feature>
<reference evidence="8 9" key="1">
    <citation type="submission" date="2019-10" db="EMBL/GenBank/DDBJ databases">
        <title>Assembly and Annotation for the nematode Trichostrongylus colubriformis.</title>
        <authorList>
            <person name="Martin J."/>
        </authorList>
    </citation>
    <scope>NUCLEOTIDE SEQUENCE [LARGE SCALE GENOMIC DNA]</scope>
    <source>
        <strain evidence="8">G859</strain>
        <tissue evidence="8">Whole worm</tissue>
    </source>
</reference>
<dbReference type="GO" id="GO:0004519">
    <property type="term" value="F:endonuclease activity"/>
    <property type="evidence" value="ECO:0007669"/>
    <property type="project" value="UniProtKB-KW"/>
</dbReference>
<proteinExistence type="predicted"/>
<organism evidence="8 9">
    <name type="scientific">Trichostrongylus colubriformis</name>
    <name type="common">Black scour worm</name>
    <dbReference type="NCBI Taxonomy" id="6319"/>
    <lineage>
        <taxon>Eukaryota</taxon>
        <taxon>Metazoa</taxon>
        <taxon>Ecdysozoa</taxon>
        <taxon>Nematoda</taxon>
        <taxon>Chromadorea</taxon>
        <taxon>Rhabditida</taxon>
        <taxon>Rhabditina</taxon>
        <taxon>Rhabditomorpha</taxon>
        <taxon>Strongyloidea</taxon>
        <taxon>Trichostrongylidae</taxon>
        <taxon>Trichostrongylus</taxon>
    </lineage>
</organism>
<accession>A0AAN8FJQ1</accession>
<dbReference type="PANTHER" id="PTHR37984:SF5">
    <property type="entry name" value="PROTEIN NYNRIN-LIKE"/>
    <property type="match status" value="1"/>
</dbReference>
<evidence type="ECO:0000256" key="4">
    <source>
        <dbReference type="ARBA" id="ARBA00022759"/>
    </source>
</evidence>
<evidence type="ECO:0000256" key="5">
    <source>
        <dbReference type="ARBA" id="ARBA00022801"/>
    </source>
</evidence>
<feature type="domain" description="Peptidase A2" evidence="7">
    <location>
        <begin position="84"/>
        <end position="129"/>
    </location>
</feature>
<evidence type="ECO:0000256" key="3">
    <source>
        <dbReference type="ARBA" id="ARBA00022722"/>
    </source>
</evidence>
<feature type="compositionally biased region" description="Polar residues" evidence="6">
    <location>
        <begin position="261"/>
        <end position="279"/>
    </location>
</feature>
<feature type="region of interest" description="Disordered" evidence="6">
    <location>
        <begin position="255"/>
        <end position="349"/>
    </location>
</feature>
<keyword evidence="5" id="KW-0378">Hydrolase</keyword>
<dbReference type="GO" id="GO:0004190">
    <property type="term" value="F:aspartic-type endopeptidase activity"/>
    <property type="evidence" value="ECO:0007669"/>
    <property type="project" value="InterPro"/>
</dbReference>
<evidence type="ECO:0000313" key="8">
    <source>
        <dbReference type="EMBL" id="KAK5980047.1"/>
    </source>
</evidence>
<evidence type="ECO:0000256" key="6">
    <source>
        <dbReference type="SAM" id="MobiDB-lite"/>
    </source>
</evidence>
<sequence>MPLIGSKRWRRNGASHEASDFGNILFRVTSILSPSHIQTQTKRTNLSRRKNRIKHKKQHRCKQIAITPQDSRTFVNVCINGNLTRLQLDTGADITMISRKTWKSIGSPKLDQITVPVKTADGSPMNILGHFDADFIIYDRHRKPTYGRGSCYVTRSTILLGLEWCSKMTDYRQLKERYYCNKTTVDIETRRNDIISHLKTKFSNVFQSGLGLYTRRKAKLFLRPDARPVYRQKRPVPFASQAAVDAEIDRLLKEDDRVVPTSRSTRNRTQPPTAETSAPQVKHPPMPDTHPDTNPSKTPPQMATEYHTKPPNQMSSPTSVMDKRPQRQRRTSDHLQINPSKKSYSRHRP</sequence>
<dbReference type="SUPFAM" id="SSF50630">
    <property type="entry name" value="Acid proteases"/>
    <property type="match status" value="1"/>
</dbReference>
<keyword evidence="3" id="KW-0540">Nuclease</keyword>
<evidence type="ECO:0000256" key="2">
    <source>
        <dbReference type="ARBA" id="ARBA00022695"/>
    </source>
</evidence>
<keyword evidence="9" id="KW-1185">Reference proteome</keyword>
<comment type="caution">
    <text evidence="8">The sequence shown here is derived from an EMBL/GenBank/DDBJ whole genome shotgun (WGS) entry which is preliminary data.</text>
</comment>
<evidence type="ECO:0000313" key="9">
    <source>
        <dbReference type="Proteomes" id="UP001331761"/>
    </source>
</evidence>
<dbReference type="AlphaFoldDB" id="A0AAN8FJQ1"/>
<evidence type="ECO:0000256" key="1">
    <source>
        <dbReference type="ARBA" id="ARBA00022679"/>
    </source>
</evidence>
<gene>
    <name evidence="8" type="ORF">GCK32_000148</name>
</gene>
<dbReference type="InterPro" id="IPR001995">
    <property type="entry name" value="Peptidase_A2_cat"/>
</dbReference>
<dbReference type="Gene3D" id="2.40.70.10">
    <property type="entry name" value="Acid Proteases"/>
    <property type="match status" value="1"/>
</dbReference>
<protein>
    <recommendedName>
        <fullName evidence="7">Peptidase A2 domain-containing protein</fullName>
    </recommendedName>
</protein>
<dbReference type="PANTHER" id="PTHR37984">
    <property type="entry name" value="PROTEIN CBG26694"/>
    <property type="match status" value="1"/>
</dbReference>
<feature type="compositionally biased region" description="Polar residues" evidence="6">
    <location>
        <begin position="292"/>
        <end position="301"/>
    </location>
</feature>